<evidence type="ECO:0000313" key="3">
    <source>
        <dbReference type="Proteomes" id="UP001144396"/>
    </source>
</evidence>
<dbReference type="EMBL" id="BSDP01000001">
    <property type="protein sequence ID" value="GLI27829.1"/>
    <property type="molecule type" value="Genomic_DNA"/>
</dbReference>
<sequence length="199" mass="19704">MARGWFVAASATLVASLSHVVGGGHPPGPLAIVLALTFSGLVCMVLVGAAPSLPRTAAGAVLSQLVLHALFTVTAPAGTGAVGATGAHAGHAPVDSAVFDAALAGLGVSSLDASPSMLVSHAVAAVLTIVALRHGDLALAALARSARTVLLPLLRLPAAALPVAVPRAPRAAWHRPLARPRLVVLSVLRHRGPPVASVA</sequence>
<evidence type="ECO:0000313" key="2">
    <source>
        <dbReference type="EMBL" id="GLI27829.1"/>
    </source>
</evidence>
<keyword evidence="1" id="KW-1133">Transmembrane helix</keyword>
<keyword evidence="1" id="KW-0812">Transmembrane</keyword>
<gene>
    <name evidence="2" type="ORF">ARHIZOSPH14_20710</name>
</gene>
<dbReference type="AlphaFoldDB" id="A0A9W6CW12"/>
<organism evidence="2 3">
    <name type="scientific">Agromyces rhizosphaerae</name>
    <dbReference type="NCBI Taxonomy" id="88374"/>
    <lineage>
        <taxon>Bacteria</taxon>
        <taxon>Bacillati</taxon>
        <taxon>Actinomycetota</taxon>
        <taxon>Actinomycetes</taxon>
        <taxon>Micrococcales</taxon>
        <taxon>Microbacteriaceae</taxon>
        <taxon>Agromyces</taxon>
    </lineage>
</organism>
<name>A0A9W6CW12_9MICO</name>
<keyword evidence="3" id="KW-1185">Reference proteome</keyword>
<reference evidence="2" key="1">
    <citation type="submission" date="2022-12" db="EMBL/GenBank/DDBJ databases">
        <title>Reference genome sequencing for broad-spectrum identification of bacterial and archaeal isolates by mass spectrometry.</title>
        <authorList>
            <person name="Sekiguchi Y."/>
            <person name="Tourlousse D.M."/>
        </authorList>
    </citation>
    <scope>NUCLEOTIDE SEQUENCE</scope>
    <source>
        <strain evidence="2">14</strain>
    </source>
</reference>
<proteinExistence type="predicted"/>
<evidence type="ECO:0000256" key="1">
    <source>
        <dbReference type="SAM" id="Phobius"/>
    </source>
</evidence>
<feature type="transmembrane region" description="Helical" evidence="1">
    <location>
        <begin position="32"/>
        <end position="53"/>
    </location>
</feature>
<protein>
    <submittedName>
        <fullName evidence="2">Uncharacterized protein</fullName>
    </submittedName>
</protein>
<keyword evidence="1" id="KW-0472">Membrane</keyword>
<accession>A0A9W6CW12</accession>
<dbReference type="Proteomes" id="UP001144396">
    <property type="component" value="Unassembled WGS sequence"/>
</dbReference>
<comment type="caution">
    <text evidence="2">The sequence shown here is derived from an EMBL/GenBank/DDBJ whole genome shotgun (WGS) entry which is preliminary data.</text>
</comment>